<keyword evidence="8 13" id="KW-0067">ATP-binding</keyword>
<evidence type="ECO:0000259" key="16">
    <source>
        <dbReference type="PROSITE" id="PS50011"/>
    </source>
</evidence>
<comment type="similarity">
    <text evidence="1">Belongs to the protein kinase superfamily. AGC Ser/Thr protein kinase family. cGMP subfamily.</text>
</comment>
<feature type="domain" description="Cyclic nucleotide-binding" evidence="17">
    <location>
        <begin position="322"/>
        <end position="442"/>
    </location>
</feature>
<evidence type="ECO:0000256" key="14">
    <source>
        <dbReference type="PROSITE-ProRule" id="PRU10141"/>
    </source>
</evidence>
<evidence type="ECO:0000256" key="6">
    <source>
        <dbReference type="ARBA" id="ARBA00022741"/>
    </source>
</evidence>
<keyword evidence="9" id="KW-0142">cGMP-binding</keyword>
<dbReference type="InterPro" id="IPR014710">
    <property type="entry name" value="RmlC-like_jellyroll"/>
</dbReference>
<dbReference type="InterPro" id="IPR002374">
    <property type="entry name" value="cGMP_dep_kinase"/>
</dbReference>
<evidence type="ECO:0000256" key="7">
    <source>
        <dbReference type="ARBA" id="ARBA00022777"/>
    </source>
</evidence>
<name>A0A0P1B360_PLAHL</name>
<feature type="binding site" evidence="13">
    <location>
        <begin position="470"/>
        <end position="478"/>
    </location>
    <ligand>
        <name>ATP</name>
        <dbReference type="ChEBI" id="CHEBI:30616"/>
    </ligand>
</feature>
<dbReference type="PROSITE" id="PS00107">
    <property type="entry name" value="PROTEIN_KINASE_ATP"/>
    <property type="match status" value="1"/>
</dbReference>
<evidence type="ECO:0000313" key="20">
    <source>
        <dbReference type="Proteomes" id="UP000054928"/>
    </source>
</evidence>
<evidence type="ECO:0000256" key="9">
    <source>
        <dbReference type="ARBA" id="ARBA00022992"/>
    </source>
</evidence>
<comment type="catalytic activity">
    <reaction evidence="10">
        <text>L-threonyl-[protein] + ATP = O-phospho-L-threonyl-[protein] + ADP + H(+)</text>
        <dbReference type="Rhea" id="RHEA:46608"/>
        <dbReference type="Rhea" id="RHEA-COMP:11060"/>
        <dbReference type="Rhea" id="RHEA-COMP:11605"/>
        <dbReference type="ChEBI" id="CHEBI:15378"/>
        <dbReference type="ChEBI" id="CHEBI:30013"/>
        <dbReference type="ChEBI" id="CHEBI:30616"/>
        <dbReference type="ChEBI" id="CHEBI:61977"/>
        <dbReference type="ChEBI" id="CHEBI:456216"/>
        <dbReference type="EC" id="2.7.11.12"/>
    </reaction>
</comment>
<dbReference type="SUPFAM" id="SSF56112">
    <property type="entry name" value="Protein kinase-like (PK-like)"/>
    <property type="match status" value="1"/>
</dbReference>
<feature type="domain" description="Protein kinase" evidence="16">
    <location>
        <begin position="464"/>
        <end position="725"/>
    </location>
</feature>
<proteinExistence type="inferred from homology"/>
<organism evidence="19 20">
    <name type="scientific">Plasmopara halstedii</name>
    <name type="common">Downy mildew of sunflower</name>
    <dbReference type="NCBI Taxonomy" id="4781"/>
    <lineage>
        <taxon>Eukaryota</taxon>
        <taxon>Sar</taxon>
        <taxon>Stramenopiles</taxon>
        <taxon>Oomycota</taxon>
        <taxon>Peronosporomycetes</taxon>
        <taxon>Peronosporales</taxon>
        <taxon>Peronosporaceae</taxon>
        <taxon>Plasmopara</taxon>
    </lineage>
</organism>
<feature type="domain" description="AGC-kinase C-terminal" evidence="18">
    <location>
        <begin position="726"/>
        <end position="779"/>
    </location>
</feature>
<dbReference type="EMBL" id="CCYD01002939">
    <property type="protein sequence ID" value="CEG48486.1"/>
    <property type="molecule type" value="Genomic_DNA"/>
</dbReference>
<sequence length="779" mass="87149">MGCVHSVPDQVGQTFDPVIVSNDAVERKMSFLLREKRNDALRRGDIFGESVQFDTPLELKSVAKSSESTTLIRQALLNNFLFYTIGHSDIDSIVKFMTEKHAVANEVIIKEDDHGDFFYVVETGLFSISVHDVIVNSVQRGATFGELALVYNCPRTATVTCSQPGRLWALDRITFRRLVARIKSDQIGECKNALRNVALLQALTETQLSQLAEAAQFVKFAKGERIIKKGERGNVLYIIKSGVVICTDVGDNHRLESLRLTENDYFGERALMTREPRAANVTAETNVTLIALDRQAFDDQLGSLREVIDHNMSMRVLQAIPMLKVLSSTEKEKLFGALKPISFADGEFVIREGDNGTAFYIIKSGSALVTKSITKTEDNGGVASEKKQIATLSTGNFFGEMSLLHGKPRQADVIANGSLECLSLDQGRFVELLGPIQDILNREALERKNALKMQEQMQIKLDELQVLCTLGSGTFGRVKLVQHKSTGTTYALKVLNKASVVAYKQQRNALSEKLVMAQCDHPFLLKLYTTYKDAARLYLLIEFVQGGELFTYLHSTPSSSGRLLNDHARFYASHVLLALEYLHERCIVYRDLKPENLLIDPEGYLKVVDFGFAKVVDDRTYTLCGTTEYLAPELVLGKGHNRGVDYWALGILIYEMVVGYSPFAGSSQIDQMQICRNVVKEKVEFPAWVTPSCRDIISKLLERDPTKRLGMTHGGARAIRSHSWFAKLDWVATLKKTIDAPYKPKLMDAADASKFGKVNDQDEEVPAYTPDDSEWDKDF</sequence>
<evidence type="ECO:0000256" key="4">
    <source>
        <dbReference type="ARBA" id="ARBA00022535"/>
    </source>
</evidence>
<dbReference type="GeneID" id="36401360"/>
<feature type="compositionally biased region" description="Acidic residues" evidence="15">
    <location>
        <begin position="761"/>
        <end position="779"/>
    </location>
</feature>
<dbReference type="GO" id="GO:0005524">
    <property type="term" value="F:ATP binding"/>
    <property type="evidence" value="ECO:0007669"/>
    <property type="project" value="UniProtKB-UniRule"/>
</dbReference>
<evidence type="ECO:0000313" key="19">
    <source>
        <dbReference type="EMBL" id="CEG48486.1"/>
    </source>
</evidence>
<evidence type="ECO:0000256" key="3">
    <source>
        <dbReference type="ARBA" id="ARBA00022527"/>
    </source>
</evidence>
<dbReference type="InterPro" id="IPR017441">
    <property type="entry name" value="Protein_kinase_ATP_BS"/>
</dbReference>
<dbReference type="PRINTS" id="PR00103">
    <property type="entry name" value="CAMPKINASE"/>
</dbReference>
<keyword evidence="3" id="KW-0723">Serine/threonine-protein kinase</keyword>
<dbReference type="CDD" id="cd00038">
    <property type="entry name" value="CAP_ED"/>
    <property type="match status" value="3"/>
</dbReference>
<dbReference type="GO" id="GO:0030553">
    <property type="term" value="F:cGMP binding"/>
    <property type="evidence" value="ECO:0007669"/>
    <property type="project" value="UniProtKB-KW"/>
</dbReference>
<dbReference type="AlphaFoldDB" id="A0A0P1B360"/>
<dbReference type="PROSITE" id="PS00889">
    <property type="entry name" value="CNMP_BINDING_2"/>
    <property type="match status" value="3"/>
</dbReference>
<dbReference type="InterPro" id="IPR000961">
    <property type="entry name" value="AGC-kinase_C"/>
</dbReference>
<dbReference type="PROSITE" id="PS51285">
    <property type="entry name" value="AGC_KINASE_CTER"/>
    <property type="match status" value="1"/>
</dbReference>
<dbReference type="GO" id="GO:0009653">
    <property type="term" value="P:anatomical structure morphogenesis"/>
    <property type="evidence" value="ECO:0007669"/>
    <property type="project" value="UniProtKB-ARBA"/>
</dbReference>
<evidence type="ECO:0000256" key="5">
    <source>
        <dbReference type="ARBA" id="ARBA00022679"/>
    </source>
</evidence>
<dbReference type="PANTHER" id="PTHR24353">
    <property type="entry name" value="CYCLIC NUCLEOTIDE-DEPENDENT PROTEIN KINASE"/>
    <property type="match status" value="1"/>
</dbReference>
<dbReference type="RefSeq" id="XP_024584855.1">
    <property type="nucleotide sequence ID" value="XM_024719570.1"/>
</dbReference>
<dbReference type="PROSITE" id="PS50011">
    <property type="entry name" value="PROTEIN_KINASE_DOM"/>
    <property type="match status" value="1"/>
</dbReference>
<dbReference type="SUPFAM" id="SSF51206">
    <property type="entry name" value="cAMP-binding domain-like"/>
    <property type="match status" value="3"/>
</dbReference>
<evidence type="ECO:0000256" key="8">
    <source>
        <dbReference type="ARBA" id="ARBA00022840"/>
    </source>
</evidence>
<dbReference type="PROSITE" id="PS50042">
    <property type="entry name" value="CNMP_BINDING_3"/>
    <property type="match status" value="3"/>
</dbReference>
<dbReference type="Pfam" id="PF00027">
    <property type="entry name" value="cNMP_binding"/>
    <property type="match status" value="3"/>
</dbReference>
<dbReference type="FunFam" id="1.10.510.10:FF:000005">
    <property type="entry name" value="cAMP-dependent protein kinase catalytic subunit alpha"/>
    <property type="match status" value="1"/>
</dbReference>
<dbReference type="PANTHER" id="PTHR24353:SF143">
    <property type="entry name" value="PROTEIN KINASE DOMAIN-CONTAINING PROTEIN"/>
    <property type="match status" value="1"/>
</dbReference>
<dbReference type="Gene3D" id="2.60.120.10">
    <property type="entry name" value="Jelly Rolls"/>
    <property type="match status" value="3"/>
</dbReference>
<dbReference type="Gene3D" id="1.10.510.10">
    <property type="entry name" value="Transferase(Phosphotransferase) domain 1"/>
    <property type="match status" value="1"/>
</dbReference>
<dbReference type="STRING" id="4781.A0A0P1B360"/>
<dbReference type="InterPro" id="IPR018490">
    <property type="entry name" value="cNMP-bd_dom_sf"/>
</dbReference>
<keyword evidence="4" id="KW-0140">cGMP</keyword>
<dbReference type="InterPro" id="IPR011009">
    <property type="entry name" value="Kinase-like_dom_sf"/>
</dbReference>
<evidence type="ECO:0000256" key="12">
    <source>
        <dbReference type="PIRSR" id="PIRSR000559-1"/>
    </source>
</evidence>
<dbReference type="InterPro" id="IPR018488">
    <property type="entry name" value="cNMP-bd_CS"/>
</dbReference>
<comment type="catalytic activity">
    <reaction evidence="11">
        <text>L-seryl-[protein] + ATP = O-phospho-L-seryl-[protein] + ADP + H(+)</text>
        <dbReference type="Rhea" id="RHEA:17989"/>
        <dbReference type="Rhea" id="RHEA-COMP:9863"/>
        <dbReference type="Rhea" id="RHEA-COMP:11604"/>
        <dbReference type="ChEBI" id="CHEBI:15378"/>
        <dbReference type="ChEBI" id="CHEBI:29999"/>
        <dbReference type="ChEBI" id="CHEBI:30616"/>
        <dbReference type="ChEBI" id="CHEBI:83421"/>
        <dbReference type="ChEBI" id="CHEBI:456216"/>
        <dbReference type="EC" id="2.7.11.12"/>
    </reaction>
</comment>
<evidence type="ECO:0000256" key="13">
    <source>
        <dbReference type="PIRSR" id="PIRSR000559-2"/>
    </source>
</evidence>
<feature type="domain" description="Cyclic nucleotide-binding" evidence="17">
    <location>
        <begin position="81"/>
        <end position="179"/>
    </location>
</feature>
<dbReference type="InterPro" id="IPR000595">
    <property type="entry name" value="cNMP-bd_dom"/>
</dbReference>
<dbReference type="Gene3D" id="3.30.200.20">
    <property type="entry name" value="Phosphorylase Kinase, domain 1"/>
    <property type="match status" value="1"/>
</dbReference>
<evidence type="ECO:0000256" key="2">
    <source>
        <dbReference type="ARBA" id="ARBA00012428"/>
    </source>
</evidence>
<dbReference type="InterPro" id="IPR008271">
    <property type="entry name" value="Ser/Thr_kinase_AS"/>
</dbReference>
<dbReference type="InterPro" id="IPR000719">
    <property type="entry name" value="Prot_kinase_dom"/>
</dbReference>
<dbReference type="GO" id="GO:0005952">
    <property type="term" value="C:cAMP-dependent protein kinase complex"/>
    <property type="evidence" value="ECO:0007669"/>
    <property type="project" value="TreeGrafter"/>
</dbReference>
<dbReference type="Proteomes" id="UP000054928">
    <property type="component" value="Unassembled WGS sequence"/>
</dbReference>
<dbReference type="OMA" id="IEIVECM"/>
<evidence type="ECO:0000256" key="15">
    <source>
        <dbReference type="SAM" id="MobiDB-lite"/>
    </source>
</evidence>
<evidence type="ECO:0000256" key="11">
    <source>
        <dbReference type="ARBA" id="ARBA00047462"/>
    </source>
</evidence>
<feature type="region of interest" description="Disordered" evidence="15">
    <location>
        <begin position="757"/>
        <end position="779"/>
    </location>
</feature>
<feature type="active site" description="Proton acceptor" evidence="12">
    <location>
        <position position="591"/>
    </location>
</feature>
<dbReference type="PROSITE" id="PS00108">
    <property type="entry name" value="PROTEIN_KINASE_ST"/>
    <property type="match status" value="1"/>
</dbReference>
<evidence type="ECO:0000256" key="1">
    <source>
        <dbReference type="ARBA" id="ARBA00006352"/>
    </source>
</evidence>
<feature type="domain" description="Cyclic nucleotide-binding" evidence="17">
    <location>
        <begin position="199"/>
        <end position="302"/>
    </location>
</feature>
<dbReference type="OrthoDB" id="63267at2759"/>
<reference evidence="20" key="1">
    <citation type="submission" date="2014-09" db="EMBL/GenBank/DDBJ databases">
        <authorList>
            <person name="Sharma Rahul"/>
            <person name="Thines Marco"/>
        </authorList>
    </citation>
    <scope>NUCLEOTIDE SEQUENCE [LARGE SCALE GENOMIC DNA]</scope>
</reference>
<keyword evidence="5" id="KW-0808">Transferase</keyword>
<feature type="binding site" evidence="13 14">
    <location>
        <position position="493"/>
    </location>
    <ligand>
        <name>ATP</name>
        <dbReference type="ChEBI" id="CHEBI:30616"/>
    </ligand>
</feature>
<dbReference type="SMART" id="SM00100">
    <property type="entry name" value="cNMP"/>
    <property type="match status" value="3"/>
</dbReference>
<dbReference type="PIRSF" id="PIRSF000559">
    <property type="entry name" value="cGMP-dep_kinase"/>
    <property type="match status" value="1"/>
</dbReference>
<dbReference type="Pfam" id="PF00069">
    <property type="entry name" value="Pkinase"/>
    <property type="match status" value="1"/>
</dbReference>
<evidence type="ECO:0000259" key="18">
    <source>
        <dbReference type="PROSITE" id="PS51285"/>
    </source>
</evidence>
<accession>A0A0P1B360</accession>
<evidence type="ECO:0000256" key="10">
    <source>
        <dbReference type="ARBA" id="ARBA00047298"/>
    </source>
</evidence>
<dbReference type="EC" id="2.7.11.12" evidence="2"/>
<dbReference type="SMART" id="SM00220">
    <property type="entry name" value="S_TKc"/>
    <property type="match status" value="1"/>
</dbReference>
<keyword evidence="7 19" id="KW-0418">Kinase</keyword>
<keyword evidence="6 13" id="KW-0547">Nucleotide-binding</keyword>
<keyword evidence="20" id="KW-1185">Reference proteome</keyword>
<dbReference type="PROSITE" id="PS00888">
    <property type="entry name" value="CNMP_BINDING_1"/>
    <property type="match status" value="2"/>
</dbReference>
<protein>
    <recommendedName>
        <fullName evidence="2">cGMP-dependent protein kinase</fullName>
        <ecNumber evidence="2">2.7.11.12</ecNumber>
    </recommendedName>
</protein>
<dbReference type="GO" id="GO:0004692">
    <property type="term" value="F:cGMP-dependent protein kinase activity"/>
    <property type="evidence" value="ECO:0007669"/>
    <property type="project" value="UniProtKB-EC"/>
</dbReference>
<dbReference type="FunFam" id="3.30.200.20:FF:000042">
    <property type="entry name" value="Aurora kinase A"/>
    <property type="match status" value="1"/>
</dbReference>
<dbReference type="GO" id="GO:0004691">
    <property type="term" value="F:cAMP-dependent protein kinase activity"/>
    <property type="evidence" value="ECO:0007669"/>
    <property type="project" value="TreeGrafter"/>
</dbReference>
<evidence type="ECO:0000259" key="17">
    <source>
        <dbReference type="PROSITE" id="PS50042"/>
    </source>
</evidence>